<proteinExistence type="predicted"/>
<organism evidence="1 2">
    <name type="scientific">Penicilliopsis zonata CBS 506.65</name>
    <dbReference type="NCBI Taxonomy" id="1073090"/>
    <lineage>
        <taxon>Eukaryota</taxon>
        <taxon>Fungi</taxon>
        <taxon>Dikarya</taxon>
        <taxon>Ascomycota</taxon>
        <taxon>Pezizomycotina</taxon>
        <taxon>Eurotiomycetes</taxon>
        <taxon>Eurotiomycetidae</taxon>
        <taxon>Eurotiales</taxon>
        <taxon>Aspergillaceae</taxon>
        <taxon>Penicilliopsis</taxon>
    </lineage>
</organism>
<dbReference type="EMBL" id="KV878364">
    <property type="protein sequence ID" value="OJJ42227.1"/>
    <property type="molecule type" value="Genomic_DNA"/>
</dbReference>
<keyword evidence="2" id="KW-1185">Reference proteome</keyword>
<dbReference type="VEuPathDB" id="FungiDB:ASPZODRAFT_147660"/>
<name>A0A1L9S4Z1_9EURO</name>
<dbReference type="Proteomes" id="UP000184188">
    <property type="component" value="Unassembled WGS sequence"/>
</dbReference>
<reference evidence="2" key="1">
    <citation type="journal article" date="2017" name="Genome Biol.">
        <title>Comparative genomics reveals high biological diversity and specific adaptations in the industrially and medically important fungal genus Aspergillus.</title>
        <authorList>
            <person name="de Vries R.P."/>
            <person name="Riley R."/>
            <person name="Wiebenga A."/>
            <person name="Aguilar-Osorio G."/>
            <person name="Amillis S."/>
            <person name="Uchima C.A."/>
            <person name="Anderluh G."/>
            <person name="Asadollahi M."/>
            <person name="Askin M."/>
            <person name="Barry K."/>
            <person name="Battaglia E."/>
            <person name="Bayram O."/>
            <person name="Benocci T."/>
            <person name="Braus-Stromeyer S.A."/>
            <person name="Caldana C."/>
            <person name="Canovas D."/>
            <person name="Cerqueira G.C."/>
            <person name="Chen F."/>
            <person name="Chen W."/>
            <person name="Choi C."/>
            <person name="Clum A."/>
            <person name="Dos Santos R.A."/>
            <person name="Damasio A.R."/>
            <person name="Diallinas G."/>
            <person name="Emri T."/>
            <person name="Fekete E."/>
            <person name="Flipphi M."/>
            <person name="Freyberg S."/>
            <person name="Gallo A."/>
            <person name="Gournas C."/>
            <person name="Habgood R."/>
            <person name="Hainaut M."/>
            <person name="Harispe M.L."/>
            <person name="Henrissat B."/>
            <person name="Hilden K.S."/>
            <person name="Hope R."/>
            <person name="Hossain A."/>
            <person name="Karabika E."/>
            <person name="Karaffa L."/>
            <person name="Karanyi Z."/>
            <person name="Krasevec N."/>
            <person name="Kuo A."/>
            <person name="Kusch H."/>
            <person name="LaButti K."/>
            <person name="Lagendijk E.L."/>
            <person name="Lapidus A."/>
            <person name="Levasseur A."/>
            <person name="Lindquist E."/>
            <person name="Lipzen A."/>
            <person name="Logrieco A.F."/>
            <person name="MacCabe A."/>
            <person name="Maekelae M.R."/>
            <person name="Malavazi I."/>
            <person name="Melin P."/>
            <person name="Meyer V."/>
            <person name="Mielnichuk N."/>
            <person name="Miskei M."/>
            <person name="Molnar A.P."/>
            <person name="Mule G."/>
            <person name="Ngan C.Y."/>
            <person name="Orejas M."/>
            <person name="Orosz E."/>
            <person name="Ouedraogo J.P."/>
            <person name="Overkamp K.M."/>
            <person name="Park H.-S."/>
            <person name="Perrone G."/>
            <person name="Piumi F."/>
            <person name="Punt P.J."/>
            <person name="Ram A.F."/>
            <person name="Ramon A."/>
            <person name="Rauscher S."/>
            <person name="Record E."/>
            <person name="Riano-Pachon D.M."/>
            <person name="Robert V."/>
            <person name="Roehrig J."/>
            <person name="Ruller R."/>
            <person name="Salamov A."/>
            <person name="Salih N.S."/>
            <person name="Samson R.A."/>
            <person name="Sandor E."/>
            <person name="Sanguinetti M."/>
            <person name="Schuetze T."/>
            <person name="Sepcic K."/>
            <person name="Shelest E."/>
            <person name="Sherlock G."/>
            <person name="Sophianopoulou V."/>
            <person name="Squina F.M."/>
            <person name="Sun H."/>
            <person name="Susca A."/>
            <person name="Todd R.B."/>
            <person name="Tsang A."/>
            <person name="Unkles S.E."/>
            <person name="van de Wiele N."/>
            <person name="van Rossen-Uffink D."/>
            <person name="Oliveira J.V."/>
            <person name="Vesth T.C."/>
            <person name="Visser J."/>
            <person name="Yu J.-H."/>
            <person name="Zhou M."/>
            <person name="Andersen M.R."/>
            <person name="Archer D.B."/>
            <person name="Baker S.E."/>
            <person name="Benoit I."/>
            <person name="Brakhage A.A."/>
            <person name="Braus G.H."/>
            <person name="Fischer R."/>
            <person name="Frisvad J.C."/>
            <person name="Goldman G.H."/>
            <person name="Houbraken J."/>
            <person name="Oakley B."/>
            <person name="Pocsi I."/>
            <person name="Scazzocchio C."/>
            <person name="Seiboth B."/>
            <person name="vanKuyk P.A."/>
            <person name="Wortman J."/>
            <person name="Dyer P.S."/>
            <person name="Grigoriev I.V."/>
        </authorList>
    </citation>
    <scope>NUCLEOTIDE SEQUENCE [LARGE SCALE GENOMIC DNA]</scope>
    <source>
        <strain evidence="2">CBS 506.65</strain>
    </source>
</reference>
<accession>A0A1L9S4Z1</accession>
<evidence type="ECO:0000313" key="2">
    <source>
        <dbReference type="Proteomes" id="UP000184188"/>
    </source>
</evidence>
<gene>
    <name evidence="1" type="ORF">ASPZODRAFT_147660</name>
</gene>
<protein>
    <submittedName>
        <fullName evidence="1">Uncharacterized protein</fullName>
    </submittedName>
</protein>
<dbReference type="RefSeq" id="XP_022576737.1">
    <property type="nucleotide sequence ID" value="XM_022725282.1"/>
</dbReference>
<sequence length="280" mass="31686">MTWNSGVPSDNYHFFPNWGKGHQLDPLFLLCILSISTGLCERFPKEGHFLELVDYAVHIFTGRNLVGLLSNRPLDSVELFFVGILLVPVSFLVQVTALSTSLLNHIVKIIDGGVVVSDHGGLTEIDNKRSERSFDLGIFGRDALEIPLHTLFMKDWNRRSNIASISFGLNARHGALNWSWSERAIIEDYVSRTSRYKSNPVRNNLMYLNEKGEREEPTRWTKKKLLVRPKVAGERNDFATAAIWDHNRQQVLNANGEPRTLQLIAVKLSTRPHGYPGGKP</sequence>
<dbReference type="GeneID" id="34611747"/>
<evidence type="ECO:0000313" key="1">
    <source>
        <dbReference type="EMBL" id="OJJ42227.1"/>
    </source>
</evidence>
<dbReference type="AlphaFoldDB" id="A0A1L9S4Z1"/>